<dbReference type="Gene3D" id="3.30.559.30">
    <property type="entry name" value="Nonribosomal peptide synthetase, condensation domain"/>
    <property type="match status" value="2"/>
</dbReference>
<reference evidence="5" key="1">
    <citation type="journal article" date="2014" name="Int. J. Syst. Evol. Microbiol.">
        <title>Complete genome of a new Firmicutes species belonging to the dominant human colonic microbiota ('Ruminococcus bicirculans') reveals two chromosomes and a selective capacity to utilize plant glucans.</title>
        <authorList>
            <consortium name="NISC Comparative Sequencing Program"/>
            <person name="Wegmann U."/>
            <person name="Louis P."/>
            <person name="Goesmann A."/>
            <person name="Henrissat B."/>
            <person name="Duncan S.H."/>
            <person name="Flint H.J."/>
        </authorList>
    </citation>
    <scope>NUCLEOTIDE SEQUENCE</scope>
    <source>
        <strain evidence="5">CECT 7703</strain>
    </source>
</reference>
<accession>A0ABT8B8F4</accession>
<dbReference type="InterPro" id="IPR009081">
    <property type="entry name" value="PP-bd_ACP"/>
</dbReference>
<dbReference type="Pfam" id="PF00668">
    <property type="entry name" value="Condensation"/>
    <property type="match status" value="2"/>
</dbReference>
<evidence type="ECO:0000256" key="3">
    <source>
        <dbReference type="ARBA" id="ARBA00022553"/>
    </source>
</evidence>
<protein>
    <submittedName>
        <fullName evidence="5">Amino acid adenylation domain-containing protein</fullName>
    </submittedName>
</protein>
<dbReference type="PANTHER" id="PTHR45527:SF1">
    <property type="entry name" value="FATTY ACID SYNTHASE"/>
    <property type="match status" value="1"/>
</dbReference>
<keyword evidence="6" id="KW-1185">Reference proteome</keyword>
<dbReference type="Pfam" id="PF00501">
    <property type="entry name" value="AMP-binding"/>
    <property type="match status" value="1"/>
</dbReference>
<dbReference type="CDD" id="cd19531">
    <property type="entry name" value="LCL_NRPS-like"/>
    <property type="match status" value="2"/>
</dbReference>
<dbReference type="InterPro" id="IPR045851">
    <property type="entry name" value="AMP-bd_C_sf"/>
</dbReference>
<dbReference type="InterPro" id="IPR020845">
    <property type="entry name" value="AMP-binding_CS"/>
</dbReference>
<dbReference type="InterPro" id="IPR000873">
    <property type="entry name" value="AMP-dep_synth/lig_dom"/>
</dbReference>
<proteinExistence type="predicted"/>
<dbReference type="PROSITE" id="PS00012">
    <property type="entry name" value="PHOSPHOPANTETHEINE"/>
    <property type="match status" value="1"/>
</dbReference>
<evidence type="ECO:0000256" key="1">
    <source>
        <dbReference type="ARBA" id="ARBA00001957"/>
    </source>
</evidence>
<feature type="domain" description="Carrier" evidence="4">
    <location>
        <begin position="1034"/>
        <end position="1109"/>
    </location>
</feature>
<keyword evidence="3" id="KW-0597">Phosphoprotein</keyword>
<dbReference type="InterPro" id="IPR010071">
    <property type="entry name" value="AA_adenyl_dom"/>
</dbReference>
<dbReference type="CDD" id="cd12117">
    <property type="entry name" value="A_NRPS_Srf_like"/>
    <property type="match status" value="1"/>
</dbReference>
<sequence>MTDAIAVINRLNALGVQLRIKDGKLVTRAAQGVITEELGALIRQHRDALLALLIQHESREKHGAPPISAGTQLHYPPSYAQRRLWLLDRMNGVGASYNMPVALRVDGKLDRQAAAQAFQAIIERHSVLRTVYVEQDGEPLCQVREGVQFELGYLELPAGQSQATDLQALMAAECARPFQLATDLLLRATLVRLSEEQHVLLLNMHHIASDGWSMGVLVAEFTQLYAAATHGRAVSLPALAAQYGDYAVWQSAWQAQGGLNRQLDYWRQRLDGIPHLHGVPTDFPRPGMQRYDGAVHASTLDGASTGRFWQLCRETGTTPFIGLQLAFALLLSRWSNEREVVFGTPIANRLRPELEGLIGFFVNTLVLRNTIDASSSFRLALAEAATRIAQDYGNQDVPFDLLVETLNPERSSSHPPLVQIMFAMQNNQSAAVTLDGLALSAVTMPAHTAKFDLTLSVAEHDGGLALQWEYCSALFKAETIARMAAQFELLLQSLVALPDTPLAEIDMLPASERQQLLGQLAGAETTGVRDSVPQVFFEQVKRYPDRPALVDGEQTLSYAELGQRVRQLADVLTQHGLHDEQPVGLYLERGVDMVVAMLAVLLAGAAYVPLDTAAPMERIGLIIEDAGCELLLCSRRTAPFVASLATTMIVGECDGGVSFDAPLVMPAAGDGRRLAYLMYTSGSTGMPKGAMVEQRGIVRLVCAPDYLDITPTDIVAQASSSAFDATTFEVWAALLNGACLCFVPTDTLLDPAALEATLTQQRISILWMTTALFNQTAALRPGMFAGLRCLLFGGEKAETQSINRVVAAGKPRHLLNMYGPTENTTFTTGYEVHAALPHACPIGRPISGTRCYVLGSNQELLPYGAVGELHVGGEGVARGYLNRPELNAEKFLRDPFAAGGTLYRTGDLVRWLADGTLQYLSRMDHQVKIRGFRVELGELEHALLDLGMVSEAMVMVCEHPQKGKYLAAYVVPAQGVQCSAASLRAALQIRLPAYMLPAAIVLMPAMPISANGKVDRHRLPPAESALLADTGQVAVQGALETALASIWCDVLGLTTVGATDSFFELGGNSLLMMRLCSRVRDELGVDAAFAVFLGQPTIRQQAAWLSVQDRQATGRAIEPQPPADDYPLSFSQQRLWFEALLGNSTSYNLPVALKLDGRLDTGALAAALQALVSRHQILRSRYVNRQGVGRQQIAPLSAWSMVQVDLSSHAQPMAVCMLALQREVLQPFDLEQGPVFTATLYRLGDNEHVLLLNMHHIVADGWSMQVISAELVSFYRERVRHETDTAVPPLPIQYTDFAAWQRAQAQDDAATHGLDYWLEALAFVRELPLLPTDAPRHAAASYPLGESSFAMDADTTAALKRIAVEYDTSLFVVLLAIYNLVIADYSKQDSVVVGTDMAGRDHAETERLVGLFVHQLAIATDLRDCSDFPQLLQRTRTNTLEAYGHKHVPVEQIVSALGLERGLSQHPLFQTKLVFQNFPASGEAAMPEITLQRLVLGNRSCKLDLMLTLAEADGGLRGEWEFNADYFKPHTIRALETNLLSMAGQIAAQPGSTLAAVRNTFLQRQRDEIDSLRQRLTGANRLRKPIPSVSSHEGVLP</sequence>
<dbReference type="RefSeq" id="WP_290333678.1">
    <property type="nucleotide sequence ID" value="NZ_JAUFPU010000018.1"/>
</dbReference>
<evidence type="ECO:0000259" key="4">
    <source>
        <dbReference type="PROSITE" id="PS50075"/>
    </source>
</evidence>
<dbReference type="PROSITE" id="PS50075">
    <property type="entry name" value="CARRIER"/>
    <property type="match status" value="1"/>
</dbReference>
<dbReference type="PANTHER" id="PTHR45527">
    <property type="entry name" value="NONRIBOSOMAL PEPTIDE SYNTHETASE"/>
    <property type="match status" value="1"/>
</dbReference>
<evidence type="ECO:0000256" key="2">
    <source>
        <dbReference type="ARBA" id="ARBA00022450"/>
    </source>
</evidence>
<dbReference type="NCBIfam" id="TIGR01733">
    <property type="entry name" value="AA-adenyl-dom"/>
    <property type="match status" value="1"/>
</dbReference>
<evidence type="ECO:0000313" key="5">
    <source>
        <dbReference type="EMBL" id="MDN3578325.1"/>
    </source>
</evidence>
<dbReference type="Gene3D" id="3.30.300.30">
    <property type="match status" value="1"/>
</dbReference>
<dbReference type="InterPro" id="IPR001242">
    <property type="entry name" value="Condensation_dom"/>
</dbReference>
<keyword evidence="2" id="KW-0596">Phosphopantetheine</keyword>
<dbReference type="Gene3D" id="3.30.559.10">
    <property type="entry name" value="Chloramphenicol acetyltransferase-like domain"/>
    <property type="match status" value="2"/>
</dbReference>
<dbReference type="Pfam" id="PF18563">
    <property type="entry name" value="TubC_N"/>
    <property type="match status" value="1"/>
</dbReference>
<comment type="cofactor">
    <cofactor evidence="1">
        <name>pantetheine 4'-phosphate</name>
        <dbReference type="ChEBI" id="CHEBI:47942"/>
    </cofactor>
</comment>
<evidence type="ECO:0000313" key="6">
    <source>
        <dbReference type="Proteomes" id="UP001180081"/>
    </source>
</evidence>
<dbReference type="Gene3D" id="3.40.50.980">
    <property type="match status" value="2"/>
</dbReference>
<name>A0ABT8B8F4_9NEIS</name>
<dbReference type="InterPro" id="IPR044894">
    <property type="entry name" value="TubC_N_sf"/>
</dbReference>
<dbReference type="PROSITE" id="PS00455">
    <property type="entry name" value="AMP_BINDING"/>
    <property type="match status" value="1"/>
</dbReference>
<dbReference type="InterPro" id="IPR025110">
    <property type="entry name" value="AMP-bd_C"/>
</dbReference>
<dbReference type="Pfam" id="PF13193">
    <property type="entry name" value="AMP-binding_C"/>
    <property type="match status" value="1"/>
</dbReference>
<dbReference type="SMART" id="SM00823">
    <property type="entry name" value="PKS_PP"/>
    <property type="match status" value="1"/>
</dbReference>
<dbReference type="InterPro" id="IPR041464">
    <property type="entry name" value="TubC_N"/>
</dbReference>
<dbReference type="EMBL" id="JAUFPU010000018">
    <property type="protein sequence ID" value="MDN3578325.1"/>
    <property type="molecule type" value="Genomic_DNA"/>
</dbReference>
<dbReference type="SUPFAM" id="SSF47336">
    <property type="entry name" value="ACP-like"/>
    <property type="match status" value="1"/>
</dbReference>
<dbReference type="InterPro" id="IPR023213">
    <property type="entry name" value="CAT-like_dom_sf"/>
</dbReference>
<dbReference type="Proteomes" id="UP001180081">
    <property type="component" value="Unassembled WGS sequence"/>
</dbReference>
<dbReference type="Pfam" id="PF00550">
    <property type="entry name" value="PP-binding"/>
    <property type="match status" value="1"/>
</dbReference>
<reference evidence="5" key="2">
    <citation type="submission" date="2023-06" db="EMBL/GenBank/DDBJ databases">
        <authorList>
            <person name="Lucena T."/>
            <person name="Sun Q."/>
        </authorList>
    </citation>
    <scope>NUCLEOTIDE SEQUENCE</scope>
    <source>
        <strain evidence="5">CECT 7703</strain>
    </source>
</reference>
<dbReference type="InterPro" id="IPR020806">
    <property type="entry name" value="PKS_PP-bd"/>
</dbReference>
<dbReference type="InterPro" id="IPR036736">
    <property type="entry name" value="ACP-like_sf"/>
</dbReference>
<dbReference type="Gene3D" id="1.10.10.1830">
    <property type="entry name" value="Non-ribosomal peptide synthase, adenylation domain"/>
    <property type="match status" value="1"/>
</dbReference>
<dbReference type="SUPFAM" id="SSF56801">
    <property type="entry name" value="Acetyl-CoA synthetase-like"/>
    <property type="match status" value="1"/>
</dbReference>
<dbReference type="InterPro" id="IPR006162">
    <property type="entry name" value="Ppantetheine_attach_site"/>
</dbReference>
<comment type="caution">
    <text evidence="5">The sequence shown here is derived from an EMBL/GenBank/DDBJ whole genome shotgun (WGS) entry which is preliminary data.</text>
</comment>
<dbReference type="SUPFAM" id="SSF52777">
    <property type="entry name" value="CoA-dependent acyltransferases"/>
    <property type="match status" value="4"/>
</dbReference>
<dbReference type="Gene3D" id="2.30.38.10">
    <property type="entry name" value="Luciferase, Domain 3"/>
    <property type="match status" value="1"/>
</dbReference>
<gene>
    <name evidence="5" type="ORF">QWZ03_16270</name>
</gene>
<organism evidence="5 6">
    <name type="scientific">Chitinimonas viridis</name>
    <dbReference type="NCBI Taxonomy" id="664880"/>
    <lineage>
        <taxon>Bacteria</taxon>
        <taxon>Pseudomonadati</taxon>
        <taxon>Pseudomonadota</taxon>
        <taxon>Betaproteobacteria</taxon>
        <taxon>Neisseriales</taxon>
        <taxon>Chitinibacteraceae</taxon>
        <taxon>Chitinimonas</taxon>
    </lineage>
</organism>
<dbReference type="Gene3D" id="1.10.1200.10">
    <property type="entry name" value="ACP-like"/>
    <property type="match status" value="1"/>
</dbReference>